<feature type="transmembrane region" description="Helical" evidence="1">
    <location>
        <begin position="179"/>
        <end position="200"/>
    </location>
</feature>
<keyword evidence="1" id="KW-0812">Transmembrane</keyword>
<reference evidence="3" key="1">
    <citation type="submission" date="2021-07" db="EMBL/GenBank/DDBJ databases">
        <title>Complete genome sequencing of a Clostridium isolate.</title>
        <authorList>
            <person name="Ueki A."/>
            <person name="Tonouchi A."/>
        </authorList>
    </citation>
    <scope>NUCLEOTIDE SEQUENCE [LARGE SCALE GENOMIC DNA]</scope>
    <source>
        <strain evidence="3">C5S11</strain>
    </source>
</reference>
<gene>
    <name evidence="2" type="ORF">psyc5s11_52850</name>
</gene>
<evidence type="ECO:0000256" key="1">
    <source>
        <dbReference type="SAM" id="Phobius"/>
    </source>
</evidence>
<evidence type="ECO:0008006" key="4">
    <source>
        <dbReference type="Google" id="ProtNLM"/>
    </source>
</evidence>
<keyword evidence="1" id="KW-0472">Membrane</keyword>
<evidence type="ECO:0000313" key="2">
    <source>
        <dbReference type="EMBL" id="BCZ49218.1"/>
    </source>
</evidence>
<protein>
    <recommendedName>
        <fullName evidence="4">YokE-like PH domain-containing protein</fullName>
    </recommendedName>
</protein>
<keyword evidence="3" id="KW-1185">Reference proteome</keyword>
<sequence>MNNNEFLSQSEIDEIEKIEVNNDMLERAKKRQTNTLWKMLMADLLKDLKEKLDANEEIEFYFVGRDYTSDSTRLVFAGFGSAIANPILGWSSNCILIRTNKRFLLAEVTGYLQYSNYFEIKQEVHLYKEKEYFYLTVEHMNGHKRTLQYGIKNFDIIFEYLKDSVNIILDKKLKSKSRLILKIISSIEIAFVIWILYLFISNWSNIVPGNR</sequence>
<dbReference type="RefSeq" id="WP_224035418.1">
    <property type="nucleotide sequence ID" value="NZ_AP024849.1"/>
</dbReference>
<keyword evidence="1" id="KW-1133">Transmembrane helix</keyword>
<name>A0ABN6J635_9CLOT</name>
<accession>A0ABN6J635</accession>
<organism evidence="2 3">
    <name type="scientific">Clostridium gelidum</name>
    <dbReference type="NCBI Taxonomy" id="704125"/>
    <lineage>
        <taxon>Bacteria</taxon>
        <taxon>Bacillati</taxon>
        <taxon>Bacillota</taxon>
        <taxon>Clostridia</taxon>
        <taxon>Eubacteriales</taxon>
        <taxon>Clostridiaceae</taxon>
        <taxon>Clostridium</taxon>
    </lineage>
</organism>
<dbReference type="EMBL" id="AP024849">
    <property type="protein sequence ID" value="BCZ49218.1"/>
    <property type="molecule type" value="Genomic_DNA"/>
</dbReference>
<dbReference type="Proteomes" id="UP000824633">
    <property type="component" value="Chromosome"/>
</dbReference>
<evidence type="ECO:0000313" key="3">
    <source>
        <dbReference type="Proteomes" id="UP000824633"/>
    </source>
</evidence>
<proteinExistence type="predicted"/>